<proteinExistence type="predicted"/>
<dbReference type="PANTHER" id="PTHR42842:SF3">
    <property type="entry name" value="FAD_NAD(P)-BINDING OXIDOREDUCTASE FAMILY PROTEIN"/>
    <property type="match status" value="1"/>
</dbReference>
<dbReference type="RefSeq" id="WP_185623431.1">
    <property type="nucleotide sequence ID" value="NZ_JABGBW010000001.1"/>
</dbReference>
<dbReference type="Pfam" id="PF21688">
    <property type="entry name" value="FAD-depend_C"/>
    <property type="match status" value="1"/>
</dbReference>
<evidence type="ECO:0000313" key="2">
    <source>
        <dbReference type="EMBL" id="MBC2575400.1"/>
    </source>
</evidence>
<protein>
    <recommendedName>
        <fullName evidence="1">FAD-dependent protein C-terminal domain-containing protein</fullName>
    </recommendedName>
</protein>
<dbReference type="InterPro" id="IPR036188">
    <property type="entry name" value="FAD/NAD-bd_sf"/>
</dbReference>
<dbReference type="EMBL" id="JABGBW010000001">
    <property type="protein sequence ID" value="MBC2575400.1"/>
    <property type="molecule type" value="Genomic_DNA"/>
</dbReference>
<comment type="caution">
    <text evidence="2">The sequence shown here is derived from an EMBL/GenBank/DDBJ whole genome shotgun (WGS) entry which is preliminary data.</text>
</comment>
<sequence>MLRVSNIKIDIDDPIELVKTKVVKKLKISEKDLYDYSIFKESIDARKKDTINLVYTVDIVLKDEKKILKNKPKDTIQIKTNKYIDVKMGTLKMSRRPIIVGSGPAGLFACLLLAQRGYKPILLERGNDVDQRTKDIEEFWNDGKLNPNSNVQYGEGGAGTFSDGKLTTRMKDIRCQKVLFEFVRFGAPEEIMYSHKPHIGTDILKDVIKNMRNNIIKLGGEVRFGSLVTNIFIKNEKICVLEINGNEKINCEHVIFAIGHSARDTYRMLYKNGIFMEQKPFAIGARIEHPQEMINKSQYGKFANHPKLGAADYRLTVQTENGRSAYTFCMCPGGTVIASASSKGELVTNGMSEHARDKENANSGFLVNVNVEDYNSKHPLAGIDFQEKYERLAFELGGKNYKAPCQLVGDFIKGRKSTSIGKVKPSYKPGVTMANLSDCLPEFVVDSMREGIVKLDKKLKGFALEDAVLTGIETRSSAPVRIKRDINTLESVNISNFYPCGEGAGYAGGIVTAAVDGIKCAEKIIEKYDSSTLT</sequence>
<dbReference type="PANTHER" id="PTHR42842">
    <property type="entry name" value="FAD/NAD(P)-BINDING OXIDOREDUCTASE"/>
    <property type="match status" value="1"/>
</dbReference>
<dbReference type="Pfam" id="PF13450">
    <property type="entry name" value="NAD_binding_8"/>
    <property type="match status" value="1"/>
</dbReference>
<gene>
    <name evidence="2" type="ORF">HLB29_01705</name>
</gene>
<dbReference type="PIRSF" id="PIRSF038984">
    <property type="entry name" value="FAD_binding_protein"/>
    <property type="match status" value="1"/>
</dbReference>
<keyword evidence="3" id="KW-1185">Reference proteome</keyword>
<reference evidence="2 3" key="1">
    <citation type="submission" date="2020-05" db="EMBL/GenBank/DDBJ databases">
        <title>Draft genome of xy-202 and genomic insight in genome of the genus Peptostreptococcus.</title>
        <authorList>
            <person name="Zhang Z."/>
        </authorList>
    </citation>
    <scope>NUCLEOTIDE SEQUENCE [LARGE SCALE GENOMIC DNA]</scope>
    <source>
        <strain evidence="2 3">DSM 27025</strain>
    </source>
</reference>
<dbReference type="InterPro" id="IPR049516">
    <property type="entry name" value="FAD-depend_C"/>
</dbReference>
<dbReference type="Gene3D" id="3.50.50.60">
    <property type="entry name" value="FAD/NAD(P)-binding domain"/>
    <property type="match status" value="2"/>
</dbReference>
<evidence type="ECO:0000259" key="1">
    <source>
        <dbReference type="Pfam" id="PF21688"/>
    </source>
</evidence>
<name>A0ABR6TJ03_9FIRM</name>
<dbReference type="Proteomes" id="UP000713904">
    <property type="component" value="Unassembled WGS sequence"/>
</dbReference>
<accession>A0ABR6TJ03</accession>
<dbReference type="Gene3D" id="3.30.70.2700">
    <property type="match status" value="1"/>
</dbReference>
<dbReference type="InterPro" id="IPR028348">
    <property type="entry name" value="FAD-binding_protein"/>
</dbReference>
<evidence type="ECO:0000313" key="3">
    <source>
        <dbReference type="Proteomes" id="UP000713904"/>
    </source>
</evidence>
<organism evidence="2 3">
    <name type="scientific">Peptostreptococcus canis</name>
    <dbReference type="NCBI Taxonomy" id="1159213"/>
    <lineage>
        <taxon>Bacteria</taxon>
        <taxon>Bacillati</taxon>
        <taxon>Bacillota</taxon>
        <taxon>Clostridia</taxon>
        <taxon>Peptostreptococcales</taxon>
        <taxon>Peptostreptococcaceae</taxon>
        <taxon>Peptostreptococcus</taxon>
    </lineage>
</organism>
<feature type="domain" description="FAD-dependent protein C-terminal" evidence="1">
    <location>
        <begin position="280"/>
        <end position="476"/>
    </location>
</feature>
<dbReference type="SUPFAM" id="SSF51905">
    <property type="entry name" value="FAD/NAD(P)-binding domain"/>
    <property type="match status" value="1"/>
</dbReference>